<gene>
    <name evidence="1" type="ORF">EVAR_100199_1</name>
</gene>
<sequence length="198" mass="21713">MLIRELAAAKTGVGTGGLTCPRTHGEVTMTLNKGYPTNSPVLSIEPMEGDNRRTTASLIIGTYLVATTGRRNAGRVSRLRLRILSLSRTRKDQTLSPLRRPLLTRRIVRTNSDRTPDDFMHQSLALKGLKKPSEPHVLTDPDSHLTIAEDPKYDASLANKNIVGGGFNSCGVPKQQKIKRLRSPRGTLPRRTAAARAN</sequence>
<accession>A0A4C1T2A9</accession>
<evidence type="ECO:0000313" key="1">
    <source>
        <dbReference type="EMBL" id="GBP07680.1"/>
    </source>
</evidence>
<reference evidence="1 2" key="1">
    <citation type="journal article" date="2019" name="Commun. Biol.">
        <title>The bagworm genome reveals a unique fibroin gene that provides high tensile strength.</title>
        <authorList>
            <person name="Kono N."/>
            <person name="Nakamura H."/>
            <person name="Ohtoshi R."/>
            <person name="Tomita M."/>
            <person name="Numata K."/>
            <person name="Arakawa K."/>
        </authorList>
    </citation>
    <scope>NUCLEOTIDE SEQUENCE [LARGE SCALE GENOMIC DNA]</scope>
</reference>
<comment type="caution">
    <text evidence="1">The sequence shown here is derived from an EMBL/GenBank/DDBJ whole genome shotgun (WGS) entry which is preliminary data.</text>
</comment>
<organism evidence="1 2">
    <name type="scientific">Eumeta variegata</name>
    <name type="common">Bagworm moth</name>
    <name type="synonym">Eumeta japonica</name>
    <dbReference type="NCBI Taxonomy" id="151549"/>
    <lineage>
        <taxon>Eukaryota</taxon>
        <taxon>Metazoa</taxon>
        <taxon>Ecdysozoa</taxon>
        <taxon>Arthropoda</taxon>
        <taxon>Hexapoda</taxon>
        <taxon>Insecta</taxon>
        <taxon>Pterygota</taxon>
        <taxon>Neoptera</taxon>
        <taxon>Endopterygota</taxon>
        <taxon>Lepidoptera</taxon>
        <taxon>Glossata</taxon>
        <taxon>Ditrysia</taxon>
        <taxon>Tineoidea</taxon>
        <taxon>Psychidae</taxon>
        <taxon>Oiketicinae</taxon>
        <taxon>Eumeta</taxon>
    </lineage>
</organism>
<evidence type="ECO:0000313" key="2">
    <source>
        <dbReference type="Proteomes" id="UP000299102"/>
    </source>
</evidence>
<dbReference type="AlphaFoldDB" id="A0A4C1T2A9"/>
<protein>
    <submittedName>
        <fullName evidence="1">Uncharacterized protein</fullName>
    </submittedName>
</protein>
<dbReference type="Proteomes" id="UP000299102">
    <property type="component" value="Unassembled WGS sequence"/>
</dbReference>
<dbReference type="EMBL" id="BGZK01004224">
    <property type="protein sequence ID" value="GBP07680.1"/>
    <property type="molecule type" value="Genomic_DNA"/>
</dbReference>
<proteinExistence type="predicted"/>
<keyword evidence="2" id="KW-1185">Reference proteome</keyword>
<name>A0A4C1T2A9_EUMVA</name>